<reference evidence="2" key="1">
    <citation type="submission" date="2021-02" db="EMBL/GenBank/DDBJ databases">
        <authorList>
            <person name="Dougan E. K."/>
            <person name="Rhodes N."/>
            <person name="Thang M."/>
            <person name="Chan C."/>
        </authorList>
    </citation>
    <scope>NUCLEOTIDE SEQUENCE</scope>
</reference>
<accession>A0A812VUV8</accession>
<sequence>MEPPGFGSDVPHCSTAFASSKVPTAFFPKSFSPAMLPGPATYFAEPPVKTSVDRLLPAFRSATARFADGDDVTSPGPGHYPSPSNFPEDKIRRA</sequence>
<evidence type="ECO:0000313" key="2">
    <source>
        <dbReference type="EMBL" id="CAE7659364.1"/>
    </source>
</evidence>
<name>A0A812VUV8_SYMPI</name>
<organism evidence="2 3">
    <name type="scientific">Symbiodinium pilosum</name>
    <name type="common">Dinoflagellate</name>
    <dbReference type="NCBI Taxonomy" id="2952"/>
    <lineage>
        <taxon>Eukaryota</taxon>
        <taxon>Sar</taxon>
        <taxon>Alveolata</taxon>
        <taxon>Dinophyceae</taxon>
        <taxon>Suessiales</taxon>
        <taxon>Symbiodiniaceae</taxon>
        <taxon>Symbiodinium</taxon>
    </lineage>
</organism>
<dbReference type="EMBL" id="CAJNIZ010043404">
    <property type="protein sequence ID" value="CAE7659364.1"/>
    <property type="molecule type" value="Genomic_DNA"/>
</dbReference>
<dbReference type="AlphaFoldDB" id="A0A812VUV8"/>
<gene>
    <name evidence="2" type="ORF">SPIL2461_LOCUS17834</name>
</gene>
<dbReference type="Proteomes" id="UP000649617">
    <property type="component" value="Unassembled WGS sequence"/>
</dbReference>
<keyword evidence="3" id="KW-1185">Reference proteome</keyword>
<comment type="caution">
    <text evidence="2">The sequence shown here is derived from an EMBL/GenBank/DDBJ whole genome shotgun (WGS) entry which is preliminary data.</text>
</comment>
<feature type="non-terminal residue" evidence="2">
    <location>
        <position position="94"/>
    </location>
</feature>
<evidence type="ECO:0000313" key="3">
    <source>
        <dbReference type="Proteomes" id="UP000649617"/>
    </source>
</evidence>
<evidence type="ECO:0000256" key="1">
    <source>
        <dbReference type="SAM" id="MobiDB-lite"/>
    </source>
</evidence>
<feature type="region of interest" description="Disordered" evidence="1">
    <location>
        <begin position="67"/>
        <end position="94"/>
    </location>
</feature>
<proteinExistence type="predicted"/>
<protein>
    <submittedName>
        <fullName evidence="2">Uncharacterized protein</fullName>
    </submittedName>
</protein>
<dbReference type="OrthoDB" id="439242at2759"/>